<accession>A0A375ACZ6</accession>
<dbReference type="InterPro" id="IPR004143">
    <property type="entry name" value="BPL_LPL_catalytic"/>
</dbReference>
<comment type="function">
    <text evidence="5 6">Catalyzes the transfer of endogenously produced octanoic acid from octanoyl-acyl-carrier-protein onto the lipoyl domains of lipoate-dependent enzymes. Lipoyl-ACP can also act as a substrate although octanoyl-ACP is likely to be the physiological substrate.</text>
</comment>
<evidence type="ECO:0000259" key="7">
    <source>
        <dbReference type="PROSITE" id="PS51733"/>
    </source>
</evidence>
<dbReference type="PANTHER" id="PTHR10993:SF7">
    <property type="entry name" value="LIPOYLTRANSFERASE 2, MITOCHONDRIAL-RELATED"/>
    <property type="match status" value="1"/>
</dbReference>
<feature type="binding site" evidence="6">
    <location>
        <begin position="87"/>
        <end position="94"/>
    </location>
    <ligand>
        <name>substrate</name>
    </ligand>
</feature>
<evidence type="ECO:0000256" key="3">
    <source>
        <dbReference type="ARBA" id="ARBA00022679"/>
    </source>
</evidence>
<dbReference type="EC" id="2.3.1.181" evidence="6"/>
<dbReference type="GO" id="GO:0033819">
    <property type="term" value="F:lipoyl(octanoyl) transferase activity"/>
    <property type="evidence" value="ECO:0007669"/>
    <property type="project" value="UniProtKB-EC"/>
</dbReference>
<feature type="binding site" evidence="6">
    <location>
        <begin position="154"/>
        <end position="156"/>
    </location>
    <ligand>
        <name>substrate</name>
    </ligand>
</feature>
<dbReference type="FunFam" id="3.30.930.10:FF:000020">
    <property type="entry name" value="Octanoyltransferase"/>
    <property type="match status" value="1"/>
</dbReference>
<protein>
    <recommendedName>
        <fullName evidence="6">Octanoyltransferase</fullName>
        <ecNumber evidence="6">2.3.1.181</ecNumber>
    </recommendedName>
    <alternativeName>
        <fullName evidence="6">Lipoate-protein ligase B</fullName>
    </alternativeName>
    <alternativeName>
        <fullName evidence="6">Lipoyl/octanoyl transferase</fullName>
    </alternativeName>
    <alternativeName>
        <fullName evidence="6">Octanoyl-[acyl-carrier-protein]-protein N-octanoyltransferase</fullName>
    </alternativeName>
</protein>
<comment type="catalytic activity">
    <reaction evidence="6">
        <text>octanoyl-[ACP] + L-lysyl-[protein] = N(6)-octanoyl-L-lysyl-[protein] + holo-[ACP] + H(+)</text>
        <dbReference type="Rhea" id="RHEA:17665"/>
        <dbReference type="Rhea" id="RHEA-COMP:9636"/>
        <dbReference type="Rhea" id="RHEA-COMP:9685"/>
        <dbReference type="Rhea" id="RHEA-COMP:9752"/>
        <dbReference type="Rhea" id="RHEA-COMP:9928"/>
        <dbReference type="ChEBI" id="CHEBI:15378"/>
        <dbReference type="ChEBI" id="CHEBI:29969"/>
        <dbReference type="ChEBI" id="CHEBI:64479"/>
        <dbReference type="ChEBI" id="CHEBI:78463"/>
        <dbReference type="ChEBI" id="CHEBI:78809"/>
        <dbReference type="EC" id="2.3.1.181"/>
    </reaction>
</comment>
<dbReference type="SUPFAM" id="SSF55681">
    <property type="entry name" value="Class II aaRS and biotin synthetases"/>
    <property type="match status" value="1"/>
</dbReference>
<organism evidence="8 9">
    <name type="scientific">Dickeya aquatica</name>
    <dbReference type="NCBI Taxonomy" id="1401087"/>
    <lineage>
        <taxon>Bacteria</taxon>
        <taxon>Pseudomonadati</taxon>
        <taxon>Pseudomonadota</taxon>
        <taxon>Gammaproteobacteria</taxon>
        <taxon>Enterobacterales</taxon>
        <taxon>Pectobacteriaceae</taxon>
        <taxon>Dickeya</taxon>
    </lineage>
</organism>
<evidence type="ECO:0000256" key="4">
    <source>
        <dbReference type="ARBA" id="ARBA00023315"/>
    </source>
</evidence>
<keyword evidence="2 6" id="KW-0963">Cytoplasm</keyword>
<evidence type="ECO:0000256" key="6">
    <source>
        <dbReference type="HAMAP-Rule" id="MF_00013"/>
    </source>
</evidence>
<dbReference type="InterPro" id="IPR020605">
    <property type="entry name" value="Octanoyltransferase_CS"/>
</dbReference>
<dbReference type="InterPro" id="IPR000544">
    <property type="entry name" value="Octanoyltransferase"/>
</dbReference>
<comment type="miscellaneous">
    <text evidence="6">In the reaction, the free carboxyl group of octanoic acid is attached via an amide linkage to the epsilon-amino group of a specific lysine residue of lipoyl domains of lipoate-dependent enzymes.</text>
</comment>
<feature type="active site" description="Acyl-thioester intermediate" evidence="6">
    <location>
        <position position="185"/>
    </location>
</feature>
<evidence type="ECO:0000256" key="5">
    <source>
        <dbReference type="ARBA" id="ARBA00024732"/>
    </source>
</evidence>
<gene>
    <name evidence="6 8" type="primary">lipB</name>
    <name evidence="8" type="ORF">DAQ1742_03054</name>
</gene>
<dbReference type="PROSITE" id="PS01313">
    <property type="entry name" value="LIPB"/>
    <property type="match status" value="1"/>
</dbReference>
<dbReference type="UniPathway" id="UPA00538">
    <property type="reaction ID" value="UER00592"/>
</dbReference>
<evidence type="ECO:0000313" key="8">
    <source>
        <dbReference type="EMBL" id="SLM63885.1"/>
    </source>
</evidence>
<dbReference type="PANTHER" id="PTHR10993">
    <property type="entry name" value="OCTANOYLTRANSFERASE"/>
    <property type="match status" value="1"/>
</dbReference>
<dbReference type="PROSITE" id="PS51733">
    <property type="entry name" value="BPL_LPL_CATALYTIC"/>
    <property type="match status" value="1"/>
</dbReference>
<dbReference type="NCBIfam" id="TIGR00214">
    <property type="entry name" value="lipB"/>
    <property type="match status" value="1"/>
</dbReference>
<dbReference type="HAMAP" id="MF_00013">
    <property type="entry name" value="LipB"/>
    <property type="match status" value="1"/>
</dbReference>
<evidence type="ECO:0000256" key="1">
    <source>
        <dbReference type="ARBA" id="ARBA00004821"/>
    </source>
</evidence>
<reference evidence="8 9" key="1">
    <citation type="submission" date="2016-09" db="EMBL/GenBank/DDBJ databases">
        <authorList>
            <person name="Reverchon S."/>
            <person name="Nasser W."/>
            <person name="Leonard S."/>
            <person name="Brochier C."/>
            <person name="Duprey A."/>
        </authorList>
    </citation>
    <scope>NUCLEOTIDE SEQUENCE [LARGE SCALE GENOMIC DNA]</scope>
    <source>
        <strain evidence="8 9">174/2</strain>
    </source>
</reference>
<comment type="similarity">
    <text evidence="6">Belongs to the LipB family.</text>
</comment>
<dbReference type="KEGG" id="daq:DAQ1742_03054"/>
<keyword evidence="9" id="KW-1185">Reference proteome</keyword>
<dbReference type="Pfam" id="PF21948">
    <property type="entry name" value="LplA-B_cat"/>
    <property type="match status" value="1"/>
</dbReference>
<sequence>MTTLLPQHLGTVNETNIVHDKIVIRQLGVHPYEPVSHAMHTFTEQRNNTSFDELWLVEHLPVFTQGQAGKAEHLLMPGDIPVIQSDRGGQVTYHGPGQQVMYVLIDIKRRKVGVRQLVSAIENTVIRTLAHYAIDAHARPDAPGVYVGEQKICSLGLRIRRGCSFHGLALNVAMDLSPFLRINPCGYAGMSMTQLSDLSAAATVEDTAKVMVNAFLTELGYSQYEWLDWNWSKQGEPHPIDADSDLTH</sequence>
<evidence type="ECO:0000256" key="2">
    <source>
        <dbReference type="ARBA" id="ARBA00022490"/>
    </source>
</evidence>
<dbReference type="CDD" id="cd16444">
    <property type="entry name" value="LipB"/>
    <property type="match status" value="1"/>
</dbReference>
<feature type="binding site" evidence="6">
    <location>
        <begin position="167"/>
        <end position="169"/>
    </location>
    <ligand>
        <name>substrate</name>
    </ligand>
</feature>
<dbReference type="EMBL" id="LT615367">
    <property type="protein sequence ID" value="SLM63885.1"/>
    <property type="molecule type" value="Genomic_DNA"/>
</dbReference>
<feature type="domain" description="BPL/LPL catalytic" evidence="7">
    <location>
        <begin position="48"/>
        <end position="223"/>
    </location>
</feature>
<keyword evidence="3 6" id="KW-0808">Transferase</keyword>
<evidence type="ECO:0000313" key="9">
    <source>
        <dbReference type="Proteomes" id="UP000294820"/>
    </source>
</evidence>
<dbReference type="RefSeq" id="WP_180706337.1">
    <property type="nucleotide sequence ID" value="NZ_LT615367.1"/>
</dbReference>
<dbReference type="InterPro" id="IPR045864">
    <property type="entry name" value="aa-tRNA-synth_II/BPL/LPL"/>
</dbReference>
<dbReference type="Proteomes" id="UP000294820">
    <property type="component" value="Chromosome 1"/>
</dbReference>
<feature type="site" description="Lowers pKa of active site Cys" evidence="6">
    <location>
        <position position="151"/>
    </location>
</feature>
<dbReference type="NCBIfam" id="NF010922">
    <property type="entry name" value="PRK14342.1"/>
    <property type="match status" value="1"/>
</dbReference>
<comment type="pathway">
    <text evidence="1 6">Protein modification; protein lipoylation via endogenous pathway; protein N(6)-(lipoyl)lysine from octanoyl-[acyl-carrier-protein]: step 1/2.</text>
</comment>
<dbReference type="AlphaFoldDB" id="A0A375ACZ6"/>
<comment type="subcellular location">
    <subcellularLocation>
        <location evidence="6">Cytoplasm</location>
    </subcellularLocation>
</comment>
<dbReference type="Gene3D" id="3.30.930.10">
    <property type="entry name" value="Bira Bifunctional Protein, Domain 2"/>
    <property type="match status" value="1"/>
</dbReference>
<keyword evidence="4 6" id="KW-0012">Acyltransferase</keyword>
<name>A0A375ACZ6_9GAMM</name>
<proteinExistence type="inferred from homology"/>
<dbReference type="GO" id="GO:0009249">
    <property type="term" value="P:protein lipoylation"/>
    <property type="evidence" value="ECO:0007669"/>
    <property type="project" value="InterPro"/>
</dbReference>
<dbReference type="GO" id="GO:0005737">
    <property type="term" value="C:cytoplasm"/>
    <property type="evidence" value="ECO:0007669"/>
    <property type="project" value="UniProtKB-SubCell"/>
</dbReference>